<protein>
    <submittedName>
        <fullName evidence="1">Uncharacterized protein</fullName>
    </submittedName>
</protein>
<proteinExistence type="predicted"/>
<dbReference type="EMBL" id="AYSA01000497">
    <property type="protein sequence ID" value="ESZ91449.1"/>
    <property type="molecule type" value="Genomic_DNA"/>
</dbReference>
<accession>W9C9A3</accession>
<reference evidence="1 2" key="1">
    <citation type="journal article" date="2014" name="Genome Announc.">
        <title>Draft genome sequence of Sclerotinia borealis, a psychrophilic plant pathogenic fungus.</title>
        <authorList>
            <person name="Mardanov A.V."/>
            <person name="Beletsky A.V."/>
            <person name="Kadnikov V.V."/>
            <person name="Ignatov A.N."/>
            <person name="Ravin N.V."/>
        </authorList>
    </citation>
    <scope>NUCLEOTIDE SEQUENCE [LARGE SCALE GENOMIC DNA]</scope>
    <source>
        <strain evidence="2">F-4157</strain>
    </source>
</reference>
<dbReference type="OrthoDB" id="3546727at2759"/>
<sequence>MVAVPTTDDLKVLVAVLNQFASQNHVLPTPDHTRRAVVEVPVAATTNEPGLSSTQELKGVKKAVRGRGKKKVVKADVIELDGDGDDKF</sequence>
<dbReference type="Proteomes" id="UP000019487">
    <property type="component" value="Unassembled WGS sequence"/>
</dbReference>
<name>W9C9A3_SCLBF</name>
<organism evidence="1 2">
    <name type="scientific">Sclerotinia borealis (strain F-4128)</name>
    <dbReference type="NCBI Taxonomy" id="1432307"/>
    <lineage>
        <taxon>Eukaryota</taxon>
        <taxon>Fungi</taxon>
        <taxon>Dikarya</taxon>
        <taxon>Ascomycota</taxon>
        <taxon>Pezizomycotina</taxon>
        <taxon>Leotiomycetes</taxon>
        <taxon>Helotiales</taxon>
        <taxon>Sclerotiniaceae</taxon>
        <taxon>Sclerotinia</taxon>
    </lineage>
</organism>
<keyword evidence="2" id="KW-1185">Reference proteome</keyword>
<dbReference type="HOGENOM" id="CLU_2470386_0_0_1"/>
<comment type="caution">
    <text evidence="1">The sequence shown here is derived from an EMBL/GenBank/DDBJ whole genome shotgun (WGS) entry which is preliminary data.</text>
</comment>
<evidence type="ECO:0000313" key="2">
    <source>
        <dbReference type="Proteomes" id="UP000019487"/>
    </source>
</evidence>
<evidence type="ECO:0000313" key="1">
    <source>
        <dbReference type="EMBL" id="ESZ91449.1"/>
    </source>
</evidence>
<gene>
    <name evidence="1" type="ORF">SBOR_8172</name>
</gene>
<dbReference type="AlphaFoldDB" id="W9C9A3"/>